<dbReference type="PANTHER" id="PTHR42776:SF13">
    <property type="entry name" value="DIPEPTIDYL-PEPTIDASE 5"/>
    <property type="match status" value="1"/>
</dbReference>
<evidence type="ECO:0000259" key="3">
    <source>
        <dbReference type="Pfam" id="PF00326"/>
    </source>
</evidence>
<gene>
    <name evidence="4" type="ORF">K8V15_11100</name>
</gene>
<dbReference type="GO" id="GO:0004252">
    <property type="term" value="F:serine-type endopeptidase activity"/>
    <property type="evidence" value="ECO:0007669"/>
    <property type="project" value="TreeGrafter"/>
</dbReference>
<reference evidence="4" key="1">
    <citation type="journal article" date="2021" name="PeerJ">
        <title>Extensive microbial diversity within the chicken gut microbiome revealed by metagenomics and culture.</title>
        <authorList>
            <person name="Gilroy R."/>
            <person name="Ravi A."/>
            <person name="Getino M."/>
            <person name="Pursley I."/>
            <person name="Horton D.L."/>
            <person name="Alikhan N.F."/>
            <person name="Baker D."/>
            <person name="Gharbi K."/>
            <person name="Hall N."/>
            <person name="Watson M."/>
            <person name="Adriaenssens E.M."/>
            <person name="Foster-Nyarko E."/>
            <person name="Jarju S."/>
            <person name="Secka A."/>
            <person name="Antonio M."/>
            <person name="Oren A."/>
            <person name="Chaudhuri R.R."/>
            <person name="La Ragione R."/>
            <person name="Hildebrand F."/>
            <person name="Pallen M.J."/>
        </authorList>
    </citation>
    <scope>NUCLEOTIDE SEQUENCE</scope>
    <source>
        <strain evidence="4">ChiGjej3B3-7470</strain>
    </source>
</reference>
<accession>A0A921ES38</accession>
<keyword evidence="2" id="KW-0378">Hydrolase</keyword>
<dbReference type="InterPro" id="IPR001375">
    <property type="entry name" value="Peptidase_S9_cat"/>
</dbReference>
<dbReference type="Proteomes" id="UP000712713">
    <property type="component" value="Unassembled WGS sequence"/>
</dbReference>
<name>A0A921ES38_9ACTN</name>
<dbReference type="InterPro" id="IPR029058">
    <property type="entry name" value="AB_hydrolase_fold"/>
</dbReference>
<dbReference type="AlphaFoldDB" id="A0A921ES38"/>
<reference evidence="4" key="2">
    <citation type="submission" date="2021-09" db="EMBL/GenBank/DDBJ databases">
        <authorList>
            <person name="Gilroy R."/>
        </authorList>
    </citation>
    <scope>NUCLEOTIDE SEQUENCE</scope>
    <source>
        <strain evidence="4">ChiGjej3B3-7470</strain>
    </source>
</reference>
<dbReference type="GO" id="GO:0006508">
    <property type="term" value="P:proteolysis"/>
    <property type="evidence" value="ECO:0007669"/>
    <property type="project" value="InterPro"/>
</dbReference>
<sequence length="682" mass="74079">MTDLSHPAPEGVANPWRDLDAYVALPRLGPLTLSPDGRTLLCSVQTIDAEKTAYTSALWRVDPTGERPASRYTRSVKGEAAAAFLPDGSLLFTSKRDVPADGDDAPKPSTTALWCLPADGGEAYVIARRDGGWGDVLTSPDVDSVVLGVLMHGGVDDEVADAELREARRKKKVSAILHAGYPVRFWDHDLGPENIRLKAATLSGDTDRELTDLRDLTGDVGRSISDAVLSRDGKSLVVTWRVAGPKGETTSQLEVIDVATGDRRTLAAEAEVEFAHPIISDDSATVACVASPMSTPTDTYDNKLCLINLATGERRLLAEEWDRWATPVAFSPDAATLYVSADDDGAAPLFAVDTVSGEVRRLTQEGAHSSAVLSPDGATLYAVRTSYVHPGEIVAVDVATAQSRVLPAPVEYPPLPGRLERVETAASDGTRVPGWLVLPEGASAENPAPLTLWVHGGPVSSWNAWSWRWSPWLLASRGQAVLLPDPALSTGYGRAFVQRGWGAWGAEPYTDVMALTDAVEARDDIRDDSSVMMGGSFGGYMANWIATQTDRFKAIVSHASLWNLASFGPTTDAAWYWRREMTPEMLAANSPHQFASQITTPMLVIHGDKDYRVPIGEGLALWWALVQQHDGDPADMKHRFLYFPDENHWILTPQHAKVWYETVIEFIAAQREGRPMGDVELV</sequence>
<proteinExistence type="predicted"/>
<dbReference type="EMBL" id="DYZF01000282">
    <property type="protein sequence ID" value="HJE52501.1"/>
    <property type="molecule type" value="Genomic_DNA"/>
</dbReference>
<keyword evidence="1" id="KW-0732">Signal</keyword>
<dbReference type="Gene3D" id="2.120.10.30">
    <property type="entry name" value="TolB, C-terminal domain"/>
    <property type="match status" value="2"/>
</dbReference>
<dbReference type="PANTHER" id="PTHR42776">
    <property type="entry name" value="SERINE PEPTIDASE S9 FAMILY MEMBER"/>
    <property type="match status" value="1"/>
</dbReference>
<dbReference type="Pfam" id="PF00326">
    <property type="entry name" value="Peptidase_S9"/>
    <property type="match status" value="1"/>
</dbReference>
<feature type="domain" description="Peptidase S9 prolyl oligopeptidase catalytic" evidence="3">
    <location>
        <begin position="465"/>
        <end position="669"/>
    </location>
</feature>
<evidence type="ECO:0000313" key="5">
    <source>
        <dbReference type="Proteomes" id="UP000712713"/>
    </source>
</evidence>
<evidence type="ECO:0000256" key="1">
    <source>
        <dbReference type="ARBA" id="ARBA00022729"/>
    </source>
</evidence>
<dbReference type="InterPro" id="IPR011042">
    <property type="entry name" value="6-blade_b-propeller_TolB-like"/>
</dbReference>
<protein>
    <submittedName>
        <fullName evidence="4">Prolyl oligopeptidase family serine peptidase</fullName>
    </submittedName>
</protein>
<dbReference type="SUPFAM" id="SSF82171">
    <property type="entry name" value="DPP6 N-terminal domain-like"/>
    <property type="match status" value="1"/>
</dbReference>
<dbReference type="Gene3D" id="3.40.50.1820">
    <property type="entry name" value="alpha/beta hydrolase"/>
    <property type="match status" value="1"/>
</dbReference>
<comment type="caution">
    <text evidence="4">The sequence shown here is derived from an EMBL/GenBank/DDBJ whole genome shotgun (WGS) entry which is preliminary data.</text>
</comment>
<evidence type="ECO:0000313" key="4">
    <source>
        <dbReference type="EMBL" id="HJE52501.1"/>
    </source>
</evidence>
<dbReference type="SUPFAM" id="SSF53474">
    <property type="entry name" value="alpha/beta-Hydrolases"/>
    <property type="match status" value="1"/>
</dbReference>
<organism evidence="4 5">
    <name type="scientific">Tessaracoccus flavescens</name>
    <dbReference type="NCBI Taxonomy" id="399497"/>
    <lineage>
        <taxon>Bacteria</taxon>
        <taxon>Bacillati</taxon>
        <taxon>Actinomycetota</taxon>
        <taxon>Actinomycetes</taxon>
        <taxon>Propionibacteriales</taxon>
        <taxon>Propionibacteriaceae</taxon>
        <taxon>Tessaracoccus</taxon>
    </lineage>
</organism>
<evidence type="ECO:0000256" key="2">
    <source>
        <dbReference type="ARBA" id="ARBA00022801"/>
    </source>
</evidence>